<organism evidence="3 4">
    <name type="scientific">Paramagnetospirillum magneticum (strain ATCC 700264 / AMB-1)</name>
    <name type="common">Magnetospirillum magneticum</name>
    <dbReference type="NCBI Taxonomy" id="342108"/>
    <lineage>
        <taxon>Bacteria</taxon>
        <taxon>Pseudomonadati</taxon>
        <taxon>Pseudomonadota</taxon>
        <taxon>Alphaproteobacteria</taxon>
        <taxon>Rhodospirillales</taxon>
        <taxon>Magnetospirillaceae</taxon>
        <taxon>Paramagnetospirillum</taxon>
    </lineage>
</organism>
<feature type="region of interest" description="Disordered" evidence="1">
    <location>
        <begin position="18"/>
        <end position="68"/>
    </location>
</feature>
<dbReference type="Proteomes" id="UP000007058">
    <property type="component" value="Chromosome"/>
</dbReference>
<proteinExistence type="predicted"/>
<protein>
    <recommendedName>
        <fullName evidence="5">Lipoprotein SmpA/OmlA domain-containing protein</fullName>
    </recommendedName>
</protein>
<name>Q2VZ69_PARM1</name>
<feature type="chain" id="PRO_5004217779" description="Lipoprotein SmpA/OmlA domain-containing protein" evidence="2">
    <location>
        <begin position="25"/>
        <end position="134"/>
    </location>
</feature>
<feature type="signal peptide" evidence="2">
    <location>
        <begin position="1"/>
        <end position="24"/>
    </location>
</feature>
<evidence type="ECO:0000256" key="1">
    <source>
        <dbReference type="SAM" id="MobiDB-lite"/>
    </source>
</evidence>
<evidence type="ECO:0000313" key="3">
    <source>
        <dbReference type="EMBL" id="BAE53106.1"/>
    </source>
</evidence>
<keyword evidence="2" id="KW-0732">Signal</keyword>
<sequence length="134" mass="14566">MWRVVTIILVMGLAACSTTPPPPAVPSQQPPLPRPPPPRPEAPRPAPSPAVSPDSLNGLSRDEARALLGSPTSETVRAMGTVWRYRRGECVLSLVFYPEVETDIERVLGYEFEGGKDAVTCFKRLRDTGGRNGK</sequence>
<dbReference type="AlphaFoldDB" id="Q2VZ69"/>
<dbReference type="KEGG" id="mag:amb4302"/>
<dbReference type="STRING" id="342108.amb4302"/>
<accession>Q2VZ69</accession>
<reference evidence="3 4" key="1">
    <citation type="journal article" date="2005" name="DNA Res.">
        <title>Complete genome sequence of the facultative anaerobic magnetotactic bacterium Magnetospirillum sp. strain AMB-1.</title>
        <authorList>
            <person name="Matsunaga T."/>
            <person name="Okamura Y."/>
            <person name="Fukuda Y."/>
            <person name="Wahyudi A.T."/>
            <person name="Murase Y."/>
            <person name="Takeyama H."/>
        </authorList>
    </citation>
    <scope>NUCLEOTIDE SEQUENCE [LARGE SCALE GENOMIC DNA]</scope>
    <source>
        <strain evidence="4">ATCC 700264 / AMB-1</strain>
    </source>
</reference>
<dbReference type="HOGENOM" id="CLU_1893673_0_0_5"/>
<dbReference type="EMBL" id="AP007255">
    <property type="protein sequence ID" value="BAE53106.1"/>
    <property type="molecule type" value="Genomic_DNA"/>
</dbReference>
<dbReference type="PROSITE" id="PS51257">
    <property type="entry name" value="PROKAR_LIPOPROTEIN"/>
    <property type="match status" value="1"/>
</dbReference>
<evidence type="ECO:0008006" key="5">
    <source>
        <dbReference type="Google" id="ProtNLM"/>
    </source>
</evidence>
<keyword evidence="4" id="KW-1185">Reference proteome</keyword>
<evidence type="ECO:0000313" key="4">
    <source>
        <dbReference type="Proteomes" id="UP000007058"/>
    </source>
</evidence>
<gene>
    <name evidence="3" type="ordered locus">amb4302</name>
</gene>
<feature type="compositionally biased region" description="Pro residues" evidence="1">
    <location>
        <begin position="19"/>
        <end position="50"/>
    </location>
</feature>
<evidence type="ECO:0000256" key="2">
    <source>
        <dbReference type="SAM" id="SignalP"/>
    </source>
</evidence>